<keyword evidence="15" id="KW-1185">Reference proteome</keyword>
<keyword evidence="14" id="KW-0067">ATP-binding</keyword>
<dbReference type="CDD" id="cd00130">
    <property type="entry name" value="PAS"/>
    <property type="match status" value="1"/>
</dbReference>
<dbReference type="InterPro" id="IPR004358">
    <property type="entry name" value="Sig_transdc_His_kin-like_C"/>
</dbReference>
<dbReference type="InterPro" id="IPR001610">
    <property type="entry name" value="PAC"/>
</dbReference>
<dbReference type="PROSITE" id="PS50885">
    <property type="entry name" value="HAMP"/>
    <property type="match status" value="1"/>
</dbReference>
<dbReference type="SUPFAM" id="SSF55785">
    <property type="entry name" value="PYP-like sensor domain (PAS domain)"/>
    <property type="match status" value="1"/>
</dbReference>
<evidence type="ECO:0000256" key="5">
    <source>
        <dbReference type="ARBA" id="ARBA00022679"/>
    </source>
</evidence>
<evidence type="ECO:0000259" key="12">
    <source>
        <dbReference type="PROSITE" id="PS50113"/>
    </source>
</evidence>
<dbReference type="SMART" id="SM00448">
    <property type="entry name" value="REC"/>
    <property type="match status" value="1"/>
</dbReference>
<evidence type="ECO:0000256" key="2">
    <source>
        <dbReference type="ARBA" id="ARBA00004370"/>
    </source>
</evidence>
<dbReference type="PANTHER" id="PTHR43047">
    <property type="entry name" value="TWO-COMPONENT HISTIDINE PROTEIN KINASE"/>
    <property type="match status" value="1"/>
</dbReference>
<dbReference type="SMART" id="SM00388">
    <property type="entry name" value="HisKA"/>
    <property type="match status" value="1"/>
</dbReference>
<dbReference type="Gene3D" id="3.30.565.10">
    <property type="entry name" value="Histidine kinase-like ATPase, C-terminal domain"/>
    <property type="match status" value="1"/>
</dbReference>
<dbReference type="SMART" id="SM00304">
    <property type="entry name" value="HAMP"/>
    <property type="match status" value="1"/>
</dbReference>
<name>A0ABT3N621_9BACT</name>
<dbReference type="Gene3D" id="1.10.287.130">
    <property type="match status" value="1"/>
</dbReference>
<keyword evidence="8" id="KW-1133">Transmembrane helix</keyword>
<dbReference type="SUPFAM" id="SSF55874">
    <property type="entry name" value="ATPase domain of HSP90 chaperone/DNA topoisomerase II/histidine kinase"/>
    <property type="match status" value="1"/>
</dbReference>
<evidence type="ECO:0000259" key="9">
    <source>
        <dbReference type="PROSITE" id="PS50109"/>
    </source>
</evidence>
<dbReference type="Gene3D" id="3.40.50.2300">
    <property type="match status" value="1"/>
</dbReference>
<dbReference type="Gene3D" id="6.10.340.10">
    <property type="match status" value="1"/>
</dbReference>
<dbReference type="PROSITE" id="PS50112">
    <property type="entry name" value="PAS"/>
    <property type="match status" value="1"/>
</dbReference>
<dbReference type="RefSeq" id="WP_265423759.1">
    <property type="nucleotide sequence ID" value="NZ_JAPFPW010000002.1"/>
</dbReference>
<keyword evidence="8" id="KW-0472">Membrane</keyword>
<evidence type="ECO:0000256" key="6">
    <source>
        <dbReference type="ARBA" id="ARBA00022777"/>
    </source>
</evidence>
<feature type="transmembrane region" description="Helical" evidence="8">
    <location>
        <begin position="17"/>
        <end position="40"/>
    </location>
</feature>
<reference evidence="14 15" key="1">
    <citation type="submission" date="2022-11" db="EMBL/GenBank/DDBJ databases">
        <title>Desulfobotulus tamanensis H1 sp. nov. - anaerobic, alkaliphilic, sulphate reducing bacterium isolated from terrestrial mud volcano.</title>
        <authorList>
            <person name="Frolova A."/>
            <person name="Merkel A.Y."/>
            <person name="Slobodkin A.I."/>
        </authorList>
    </citation>
    <scope>NUCLEOTIDE SEQUENCE [LARGE SCALE GENOMIC DNA]</scope>
    <source>
        <strain evidence="14 15">H1</strain>
    </source>
</reference>
<dbReference type="PANTHER" id="PTHR43047:SF72">
    <property type="entry name" value="OSMOSENSING HISTIDINE PROTEIN KINASE SLN1"/>
    <property type="match status" value="1"/>
</dbReference>
<dbReference type="InterPro" id="IPR000014">
    <property type="entry name" value="PAS"/>
</dbReference>
<evidence type="ECO:0000256" key="3">
    <source>
        <dbReference type="ARBA" id="ARBA00012438"/>
    </source>
</evidence>
<accession>A0ABT3N621</accession>
<evidence type="ECO:0000313" key="14">
    <source>
        <dbReference type="EMBL" id="MCW7752899.1"/>
    </source>
</evidence>
<evidence type="ECO:0000256" key="8">
    <source>
        <dbReference type="SAM" id="Phobius"/>
    </source>
</evidence>
<feature type="domain" description="PAC" evidence="12">
    <location>
        <begin position="418"/>
        <end position="470"/>
    </location>
</feature>
<dbReference type="SMART" id="SM00091">
    <property type="entry name" value="PAS"/>
    <property type="match status" value="1"/>
</dbReference>
<dbReference type="InterPro" id="IPR036890">
    <property type="entry name" value="HATPase_C_sf"/>
</dbReference>
<keyword evidence="4 7" id="KW-0597">Phosphoprotein</keyword>
<keyword evidence="6" id="KW-0418">Kinase</keyword>
<feature type="domain" description="Response regulatory" evidence="10">
    <location>
        <begin position="752"/>
        <end position="868"/>
    </location>
</feature>
<dbReference type="Pfam" id="PF00672">
    <property type="entry name" value="HAMP"/>
    <property type="match status" value="1"/>
</dbReference>
<dbReference type="InterPro" id="IPR003594">
    <property type="entry name" value="HATPase_dom"/>
</dbReference>
<dbReference type="InterPro" id="IPR000700">
    <property type="entry name" value="PAS-assoc_C"/>
</dbReference>
<dbReference type="InterPro" id="IPR005467">
    <property type="entry name" value="His_kinase_dom"/>
</dbReference>
<sequence length="964" mass="107780">MAASRIPKVPPRFASYILWRVVPPTLVIMLLAGLAGLWVAHSMILSSVHARLQAAADTQQGQIADRMDTLIKQIQHLARNDLIINGLIHALDRDFYLPLFFQSLSITGMPSERIALVDFMGREIVATGPQTRPDLPETLLHELKIKKKTVHMTSHGIEVMIPILVNGFPEGGLVFSLPAETIPRLKNMDRTDLDIAFIDANQNIIMANTSYRQRFGLHVPENTSDWIFMSRSIDTLSGVRLLLGQDRHAALEPVRKLAFYMFLITSCGIAALISSVIAGTRLAVGSVNKLSQAIGSVVNHRDLNRRIKLDGPFELQELARAFNRTLETLQQTTTSTEILEQSREQFALAAKGSNDGIWDWDLRKNTLYLSPKWKEQLGYKDGELSNDFSTFTSRIHPDDRQMVLEKVNLYISCKIHQYENEFRMLHKDGSFRWILARGAAMRDQSGTPYRLAGSHTDITQRKKTELALTETNISLGEALAVAEEMAVKARRANIAKSRFLANMSHEIRTPMNAILGFAHVLARDTLLSPQQKDHITIILRSGHHLLQLINDILDMSRIEAGETHLVSQDFSLSDLIRDVEMIFRTRATEKGLQFLVEKSDSLPLYLHADETKLRQILINLLGNAIKFTEEGGVTLRIRSDHHFSEKEPNTAHMIFEVADSGPGLDENESSLLFEAFHQTLEGFKAGGTGLGLTISRNFAEMMNGSLTCSSQRGHGATFRLEIPLRVVDRLSSIELSPLPQAVIPDPGRDPIRILVADDVKENRSLLHALLKPLGFQIRDAENGAEATRITDSWHPHAILMDIRMPVMDGYEATRRIKSDITQKSPVIIALTATVFEDERGAVMAAGVDAFLRKPFQPRELFDILASSLQLQYIFTPTTLQAAESPQSALASLPSSPSLLSCEERRDFGQAVREGDTVRLYEMIRQTASRNSPAALALESLAKDYEYEKLLAWLAPTDRKGKEAP</sequence>
<dbReference type="SMART" id="SM00387">
    <property type="entry name" value="HATPase_c"/>
    <property type="match status" value="1"/>
</dbReference>
<keyword evidence="14" id="KW-0547">Nucleotide-binding</keyword>
<dbReference type="EC" id="2.7.13.3" evidence="3"/>
<dbReference type="Pfam" id="PF00512">
    <property type="entry name" value="HisKA"/>
    <property type="match status" value="1"/>
</dbReference>
<dbReference type="InterPro" id="IPR003661">
    <property type="entry name" value="HisK_dim/P_dom"/>
</dbReference>
<dbReference type="Gene3D" id="3.30.450.20">
    <property type="entry name" value="PAS domain"/>
    <property type="match status" value="1"/>
</dbReference>
<dbReference type="CDD" id="cd00082">
    <property type="entry name" value="HisKA"/>
    <property type="match status" value="1"/>
</dbReference>
<dbReference type="Pfam" id="PF08447">
    <property type="entry name" value="PAS_3"/>
    <property type="match status" value="1"/>
</dbReference>
<dbReference type="Pfam" id="PF02518">
    <property type="entry name" value="HATPase_c"/>
    <property type="match status" value="1"/>
</dbReference>
<evidence type="ECO:0000313" key="15">
    <source>
        <dbReference type="Proteomes" id="UP001209681"/>
    </source>
</evidence>
<dbReference type="PROSITE" id="PS50109">
    <property type="entry name" value="HIS_KIN"/>
    <property type="match status" value="1"/>
</dbReference>
<dbReference type="GO" id="GO:0005524">
    <property type="term" value="F:ATP binding"/>
    <property type="evidence" value="ECO:0007669"/>
    <property type="project" value="UniProtKB-KW"/>
</dbReference>
<evidence type="ECO:0000259" key="13">
    <source>
        <dbReference type="PROSITE" id="PS50885"/>
    </source>
</evidence>
<keyword evidence="5" id="KW-0808">Transferase</keyword>
<dbReference type="Proteomes" id="UP001209681">
    <property type="component" value="Unassembled WGS sequence"/>
</dbReference>
<feature type="domain" description="Histidine kinase" evidence="9">
    <location>
        <begin position="502"/>
        <end position="726"/>
    </location>
</feature>
<dbReference type="PROSITE" id="PS50110">
    <property type="entry name" value="RESPONSE_REGULATORY"/>
    <property type="match status" value="1"/>
</dbReference>
<dbReference type="InterPro" id="IPR035965">
    <property type="entry name" value="PAS-like_dom_sf"/>
</dbReference>
<proteinExistence type="predicted"/>
<dbReference type="InterPro" id="IPR003660">
    <property type="entry name" value="HAMP_dom"/>
</dbReference>
<comment type="catalytic activity">
    <reaction evidence="1">
        <text>ATP + protein L-histidine = ADP + protein N-phospho-L-histidine.</text>
        <dbReference type="EC" id="2.7.13.3"/>
    </reaction>
</comment>
<dbReference type="CDD" id="cd17546">
    <property type="entry name" value="REC_hyHK_CKI1_RcsC-like"/>
    <property type="match status" value="1"/>
</dbReference>
<dbReference type="PROSITE" id="PS50113">
    <property type="entry name" value="PAC"/>
    <property type="match status" value="1"/>
</dbReference>
<protein>
    <recommendedName>
        <fullName evidence="3">histidine kinase</fullName>
        <ecNumber evidence="3">2.7.13.3</ecNumber>
    </recommendedName>
</protein>
<gene>
    <name evidence="14" type="ORF">OOT00_02755</name>
</gene>
<feature type="domain" description="HAMP" evidence="13">
    <location>
        <begin position="281"/>
        <end position="334"/>
    </location>
</feature>
<feature type="domain" description="PAS" evidence="11">
    <location>
        <begin position="342"/>
        <end position="414"/>
    </location>
</feature>
<dbReference type="InterPro" id="IPR001789">
    <property type="entry name" value="Sig_transdc_resp-reg_receiver"/>
</dbReference>
<dbReference type="PRINTS" id="PR00344">
    <property type="entry name" value="BCTRLSENSOR"/>
</dbReference>
<dbReference type="CDD" id="cd16922">
    <property type="entry name" value="HATPase_EvgS-ArcB-TorS-like"/>
    <property type="match status" value="1"/>
</dbReference>
<evidence type="ECO:0000259" key="10">
    <source>
        <dbReference type="PROSITE" id="PS50110"/>
    </source>
</evidence>
<dbReference type="NCBIfam" id="TIGR00229">
    <property type="entry name" value="sensory_box"/>
    <property type="match status" value="1"/>
</dbReference>
<dbReference type="SMART" id="SM00086">
    <property type="entry name" value="PAC"/>
    <property type="match status" value="1"/>
</dbReference>
<dbReference type="SUPFAM" id="SSF47384">
    <property type="entry name" value="Homodimeric domain of signal transducing histidine kinase"/>
    <property type="match status" value="1"/>
</dbReference>
<comment type="caution">
    <text evidence="14">The sequence shown here is derived from an EMBL/GenBank/DDBJ whole genome shotgun (WGS) entry which is preliminary data.</text>
</comment>
<dbReference type="InterPro" id="IPR011006">
    <property type="entry name" value="CheY-like_superfamily"/>
</dbReference>
<evidence type="ECO:0000256" key="7">
    <source>
        <dbReference type="PROSITE-ProRule" id="PRU00169"/>
    </source>
</evidence>
<organism evidence="14 15">
    <name type="scientific">Desulfobotulus pelophilus</name>
    <dbReference type="NCBI Taxonomy" id="2823377"/>
    <lineage>
        <taxon>Bacteria</taxon>
        <taxon>Pseudomonadati</taxon>
        <taxon>Thermodesulfobacteriota</taxon>
        <taxon>Desulfobacteria</taxon>
        <taxon>Desulfobacterales</taxon>
        <taxon>Desulfobacteraceae</taxon>
        <taxon>Desulfobotulus</taxon>
    </lineage>
</organism>
<evidence type="ECO:0000256" key="4">
    <source>
        <dbReference type="ARBA" id="ARBA00022553"/>
    </source>
</evidence>
<keyword evidence="8" id="KW-0812">Transmembrane</keyword>
<dbReference type="InterPro" id="IPR036097">
    <property type="entry name" value="HisK_dim/P_sf"/>
</dbReference>
<dbReference type="EMBL" id="JAPFPW010000002">
    <property type="protein sequence ID" value="MCW7752899.1"/>
    <property type="molecule type" value="Genomic_DNA"/>
</dbReference>
<dbReference type="InterPro" id="IPR013655">
    <property type="entry name" value="PAS_fold_3"/>
</dbReference>
<comment type="subcellular location">
    <subcellularLocation>
        <location evidence="2">Membrane</location>
    </subcellularLocation>
</comment>
<feature type="modified residue" description="4-aspartylphosphate" evidence="7">
    <location>
        <position position="801"/>
    </location>
</feature>
<evidence type="ECO:0000259" key="11">
    <source>
        <dbReference type="PROSITE" id="PS50112"/>
    </source>
</evidence>
<feature type="transmembrane region" description="Helical" evidence="8">
    <location>
        <begin position="257"/>
        <end position="278"/>
    </location>
</feature>
<dbReference type="Pfam" id="PF00072">
    <property type="entry name" value="Response_reg"/>
    <property type="match status" value="1"/>
</dbReference>
<evidence type="ECO:0000256" key="1">
    <source>
        <dbReference type="ARBA" id="ARBA00000085"/>
    </source>
</evidence>
<dbReference type="SUPFAM" id="SSF52172">
    <property type="entry name" value="CheY-like"/>
    <property type="match status" value="1"/>
</dbReference>